<evidence type="ECO:0000256" key="7">
    <source>
        <dbReference type="ARBA" id="ARBA00023136"/>
    </source>
</evidence>
<gene>
    <name evidence="8" type="ORF">FRACYDRAFT_186732</name>
</gene>
<comment type="similarity">
    <text evidence="2">Belongs to the glycosyltransferase 92 family.</text>
</comment>
<dbReference type="GO" id="GO:0016020">
    <property type="term" value="C:membrane"/>
    <property type="evidence" value="ECO:0007669"/>
    <property type="project" value="UniProtKB-SubCell"/>
</dbReference>
<dbReference type="AlphaFoldDB" id="A0A1E7FA97"/>
<keyword evidence="7" id="KW-0472">Membrane</keyword>
<sequence length="505" mass="58910">MYDTKGRDNGLFWLSQLMFSCPVPSEFQSLLLLQSSESESESSTTTTANIKNNNNNDNNKAFYEQPALYVDLIPIRTPPRQKDYLLTYEQTGLKKFKTSEKIDLTELFGSKYVIPPIDDAGRWQNLPICRRHDQKPYRLVACTWTSSSYSRRGDEDNISDSAQRLREWIQFHLMVGVDHLYIYDNTDTATRNGTLSDVYSVVKSFNTDRLTYHAWPCKVCNNNRPAHKSPGERSSQYAAESSCRERYGELTEWLTFIDTDEYMVPMKQNKDGEYNWYPVLDEMDSMSINIMKFRSSRGKPRIELTENLEDQSVCVDPKKVEKRKANITTEPCVGPMRNKTFLQVYNCEYIPPPKPDRFKRAMKQIYRPSYVLSHYVHYSTVTTDMDQSYSSFKLIYPDKEYMANIHKHNKHWEKKNPEMFMDETQGVLVHTRSVLPLETTRRSGECRVGSKFSCTMGFLCEDDVKFVDDLHQDNIFHNADGSYCNCWNNKVIEEILVPNLEALLF</sequence>
<dbReference type="InParanoid" id="A0A1E7FA97"/>
<keyword evidence="6" id="KW-1133">Transmembrane helix</keyword>
<comment type="subcellular location">
    <subcellularLocation>
        <location evidence="1">Membrane</location>
        <topology evidence="1">Single-pass membrane protein</topology>
    </subcellularLocation>
</comment>
<dbReference type="Pfam" id="PF01697">
    <property type="entry name" value="Glyco_transf_92"/>
    <property type="match status" value="1"/>
</dbReference>
<evidence type="ECO:0000256" key="4">
    <source>
        <dbReference type="ARBA" id="ARBA00022679"/>
    </source>
</evidence>
<proteinExistence type="inferred from homology"/>
<evidence type="ECO:0000313" key="8">
    <source>
        <dbReference type="EMBL" id="OEU15088.1"/>
    </source>
</evidence>
<dbReference type="InterPro" id="IPR008166">
    <property type="entry name" value="Glyco_transf_92"/>
</dbReference>
<keyword evidence="4" id="KW-0808">Transferase</keyword>
<protein>
    <recommendedName>
        <fullName evidence="10">Glycosyltransferase family 92 protein</fullName>
    </recommendedName>
</protein>
<evidence type="ECO:0008006" key="10">
    <source>
        <dbReference type="Google" id="ProtNLM"/>
    </source>
</evidence>
<dbReference type="OrthoDB" id="2526284at2759"/>
<name>A0A1E7FA97_9STRA</name>
<dbReference type="EMBL" id="KV784359">
    <property type="protein sequence ID" value="OEU15088.1"/>
    <property type="molecule type" value="Genomic_DNA"/>
</dbReference>
<evidence type="ECO:0000313" key="9">
    <source>
        <dbReference type="Proteomes" id="UP000095751"/>
    </source>
</evidence>
<evidence type="ECO:0000256" key="2">
    <source>
        <dbReference type="ARBA" id="ARBA00007647"/>
    </source>
</evidence>
<evidence type="ECO:0000256" key="5">
    <source>
        <dbReference type="ARBA" id="ARBA00022692"/>
    </source>
</evidence>
<dbReference type="GO" id="GO:0005737">
    <property type="term" value="C:cytoplasm"/>
    <property type="evidence" value="ECO:0007669"/>
    <property type="project" value="TreeGrafter"/>
</dbReference>
<dbReference type="GO" id="GO:0016757">
    <property type="term" value="F:glycosyltransferase activity"/>
    <property type="evidence" value="ECO:0007669"/>
    <property type="project" value="UniProtKB-KW"/>
</dbReference>
<evidence type="ECO:0000256" key="6">
    <source>
        <dbReference type="ARBA" id="ARBA00022989"/>
    </source>
</evidence>
<reference evidence="8 9" key="1">
    <citation type="submission" date="2016-09" db="EMBL/GenBank/DDBJ databases">
        <title>Extensive genetic diversity and differential bi-allelic expression allows diatom success in the polar Southern Ocean.</title>
        <authorList>
            <consortium name="DOE Joint Genome Institute"/>
            <person name="Mock T."/>
            <person name="Otillar R.P."/>
            <person name="Strauss J."/>
            <person name="Dupont C."/>
            <person name="Frickenhaus S."/>
            <person name="Maumus F."/>
            <person name="Mcmullan M."/>
            <person name="Sanges R."/>
            <person name="Schmutz J."/>
            <person name="Toseland A."/>
            <person name="Valas R."/>
            <person name="Veluchamy A."/>
            <person name="Ward B.J."/>
            <person name="Allen A."/>
            <person name="Barry K."/>
            <person name="Falciatore A."/>
            <person name="Ferrante M."/>
            <person name="Fortunato A.E."/>
            <person name="Gloeckner G."/>
            <person name="Gruber A."/>
            <person name="Hipkin R."/>
            <person name="Janech M."/>
            <person name="Kroth P."/>
            <person name="Leese F."/>
            <person name="Lindquist E."/>
            <person name="Lyon B.R."/>
            <person name="Martin J."/>
            <person name="Mayer C."/>
            <person name="Parker M."/>
            <person name="Quesneville H."/>
            <person name="Raymond J."/>
            <person name="Uhlig C."/>
            <person name="Valentin K.U."/>
            <person name="Worden A.Z."/>
            <person name="Armbrust E.V."/>
            <person name="Bowler C."/>
            <person name="Green B."/>
            <person name="Moulton V."/>
            <person name="Van Oosterhout C."/>
            <person name="Grigoriev I."/>
        </authorList>
    </citation>
    <scope>NUCLEOTIDE SEQUENCE [LARGE SCALE GENOMIC DNA]</scope>
    <source>
        <strain evidence="8 9">CCMP1102</strain>
    </source>
</reference>
<dbReference type="Proteomes" id="UP000095751">
    <property type="component" value="Unassembled WGS sequence"/>
</dbReference>
<dbReference type="PANTHER" id="PTHR21461">
    <property type="entry name" value="GLYCOSYLTRANSFERASE FAMILY 92 PROTEIN"/>
    <property type="match status" value="1"/>
</dbReference>
<dbReference type="KEGG" id="fcy:FRACYDRAFT_186732"/>
<dbReference type="PANTHER" id="PTHR21461:SF69">
    <property type="entry name" value="GLYCOSYLTRANSFERASE FAMILY 92 PROTEIN"/>
    <property type="match status" value="1"/>
</dbReference>
<accession>A0A1E7FA97</accession>
<evidence type="ECO:0000256" key="3">
    <source>
        <dbReference type="ARBA" id="ARBA00022676"/>
    </source>
</evidence>
<keyword evidence="5" id="KW-0812">Transmembrane</keyword>
<dbReference type="PROSITE" id="PS51257">
    <property type="entry name" value="PROKAR_LIPOPROTEIN"/>
    <property type="match status" value="1"/>
</dbReference>
<evidence type="ECO:0000256" key="1">
    <source>
        <dbReference type="ARBA" id="ARBA00004167"/>
    </source>
</evidence>
<organism evidence="8 9">
    <name type="scientific">Fragilariopsis cylindrus CCMP1102</name>
    <dbReference type="NCBI Taxonomy" id="635003"/>
    <lineage>
        <taxon>Eukaryota</taxon>
        <taxon>Sar</taxon>
        <taxon>Stramenopiles</taxon>
        <taxon>Ochrophyta</taxon>
        <taxon>Bacillariophyta</taxon>
        <taxon>Bacillariophyceae</taxon>
        <taxon>Bacillariophycidae</taxon>
        <taxon>Bacillariales</taxon>
        <taxon>Bacillariaceae</taxon>
        <taxon>Fragilariopsis</taxon>
    </lineage>
</organism>
<keyword evidence="3" id="KW-0328">Glycosyltransferase</keyword>
<keyword evidence="9" id="KW-1185">Reference proteome</keyword>